<gene>
    <name evidence="2" type="ORF">OJ252_649</name>
</gene>
<keyword evidence="3" id="KW-1185">Reference proteome</keyword>
<feature type="non-terminal residue" evidence="2">
    <location>
        <position position="1"/>
    </location>
</feature>
<name>A0ABQ8PAK6_9CRYT</name>
<feature type="region of interest" description="Disordered" evidence="1">
    <location>
        <begin position="1"/>
        <end position="28"/>
    </location>
</feature>
<proteinExistence type="predicted"/>
<evidence type="ECO:0000313" key="2">
    <source>
        <dbReference type="EMBL" id="KAJ1614351.1"/>
    </source>
</evidence>
<dbReference type="Proteomes" id="UP001071777">
    <property type="component" value="Unassembled WGS sequence"/>
</dbReference>
<dbReference type="EMBL" id="JAPCXB010000023">
    <property type="protein sequence ID" value="KAJ1614351.1"/>
    <property type="molecule type" value="Genomic_DNA"/>
</dbReference>
<sequence length="75" mass="8219">RPGHMMCRAKHEGGPETAGDPPREESLQDSGVVVFGWRWRWVSRPRLCGQVLEVRAGRPPCGGVGRGAWDAEGHS</sequence>
<protein>
    <submittedName>
        <fullName evidence="2">Uncharacterized protein</fullName>
    </submittedName>
</protein>
<organism evidence="2 3">
    <name type="scientific">Cryptosporidium canis</name>
    <dbReference type="NCBI Taxonomy" id="195482"/>
    <lineage>
        <taxon>Eukaryota</taxon>
        <taxon>Sar</taxon>
        <taxon>Alveolata</taxon>
        <taxon>Apicomplexa</taxon>
        <taxon>Conoidasida</taxon>
        <taxon>Coccidia</taxon>
        <taxon>Eucoccidiorida</taxon>
        <taxon>Eimeriorina</taxon>
        <taxon>Cryptosporidiidae</taxon>
        <taxon>Cryptosporidium</taxon>
    </lineage>
</organism>
<evidence type="ECO:0000313" key="3">
    <source>
        <dbReference type="Proteomes" id="UP001071777"/>
    </source>
</evidence>
<accession>A0ABQ8PAK6</accession>
<comment type="caution">
    <text evidence="2">The sequence shown here is derived from an EMBL/GenBank/DDBJ whole genome shotgun (WGS) entry which is preliminary data.</text>
</comment>
<evidence type="ECO:0000256" key="1">
    <source>
        <dbReference type="SAM" id="MobiDB-lite"/>
    </source>
</evidence>
<reference evidence="2" key="1">
    <citation type="submission" date="2022-10" db="EMBL/GenBank/DDBJ databases">
        <title>Adaptive evolution leads to modifications in subtelomeric GC content in a zoonotic Cryptosporidium species.</title>
        <authorList>
            <person name="Li J."/>
            <person name="Feng Y."/>
            <person name="Xiao L."/>
        </authorList>
    </citation>
    <scope>NUCLEOTIDE SEQUENCE</scope>
    <source>
        <strain evidence="2">25894</strain>
    </source>
</reference>